<dbReference type="Gene3D" id="2.60.40.1180">
    <property type="entry name" value="Golgi alpha-mannosidase II"/>
    <property type="match status" value="1"/>
</dbReference>
<evidence type="ECO:0000256" key="4">
    <source>
        <dbReference type="ARBA" id="ARBA00023295"/>
    </source>
</evidence>
<protein>
    <recommendedName>
        <fullName evidence="5">Alpha-galactosidase</fullName>
        <ecNumber evidence="5">3.2.1.22</ecNumber>
    </recommendedName>
    <alternativeName>
        <fullName evidence="5">Melibiase</fullName>
    </alternativeName>
</protein>
<dbReference type="Proteomes" id="UP001597391">
    <property type="component" value="Unassembled WGS sequence"/>
</dbReference>
<name>A0ABW5XE36_9MICO</name>
<keyword evidence="3 5" id="KW-0378">Hydrolase</keyword>
<organism evidence="7 8">
    <name type="scientific">Populibacterium corticicola</name>
    <dbReference type="NCBI Taxonomy" id="1812826"/>
    <lineage>
        <taxon>Bacteria</taxon>
        <taxon>Bacillati</taxon>
        <taxon>Actinomycetota</taxon>
        <taxon>Actinomycetes</taxon>
        <taxon>Micrococcales</taxon>
        <taxon>Jonesiaceae</taxon>
        <taxon>Populibacterium</taxon>
    </lineage>
</organism>
<sequence length="443" mass="49809">MARDTPQTLTPPMGWNSWDCYGTTVTEDEVLDNATFMATHLLPHGWDTIVVDIQWYEPGARAGGYNDNAQVVFDEFGRQLPVPARFPSAVEPGGNNTGFTALAARVHELGLKFGIHLMRGIPRRAVEANTTVFGTDYRARDIADTSSVCPWNSDNYGLNHEHPGAQAYYDSQIALFAQWGIDFIKIDDMLFPFHEQAIEGYARAIERSGRNITLSLSPGTNVSLNRRDFLAEHATMWRISDDLWDRWEDVRDQFDRLVQWAPHQREGAWADADMLPLGKIGLRAERGEPRETRLTLTEQRTLMSLWTLAKSPLMMGGDLPSSEPETIELLTNPRLLTMYRNAAPARQIHGEPDIRVWHAPPLTTGQTHYVAAFNLSDTERNWTIDLADLAPELGPATHATNVWTGQTSRIVGNEHHPYPHLNITIPAHGVVHLELEPQETDTP</sequence>
<dbReference type="PANTHER" id="PTHR11452">
    <property type="entry name" value="ALPHA-GALACTOSIDASE/ALPHA-N-ACETYLGALACTOSAMINIDASE"/>
    <property type="match status" value="1"/>
</dbReference>
<dbReference type="EC" id="3.2.1.22" evidence="5"/>
<dbReference type="InterPro" id="IPR002241">
    <property type="entry name" value="Glyco_hydro_27"/>
</dbReference>
<dbReference type="EMBL" id="JBHUOP010000002">
    <property type="protein sequence ID" value="MFD2839907.1"/>
    <property type="molecule type" value="Genomic_DNA"/>
</dbReference>
<keyword evidence="5" id="KW-1015">Disulfide bond</keyword>
<dbReference type="SUPFAM" id="SSF51445">
    <property type="entry name" value="(Trans)glycosidases"/>
    <property type="match status" value="1"/>
</dbReference>
<keyword evidence="8" id="KW-1185">Reference proteome</keyword>
<gene>
    <name evidence="7" type="ORF">ACFSYH_04900</name>
</gene>
<dbReference type="CDD" id="cd14792">
    <property type="entry name" value="GH27"/>
    <property type="match status" value="1"/>
</dbReference>
<dbReference type="InterPro" id="IPR013785">
    <property type="entry name" value="Aldolase_TIM"/>
</dbReference>
<evidence type="ECO:0000256" key="2">
    <source>
        <dbReference type="ARBA" id="ARBA00022729"/>
    </source>
</evidence>
<evidence type="ECO:0000256" key="3">
    <source>
        <dbReference type="ARBA" id="ARBA00022801"/>
    </source>
</evidence>
<comment type="catalytic activity">
    <reaction evidence="5">
        <text>Hydrolysis of terminal, non-reducing alpha-D-galactose residues in alpha-D-galactosides, including galactose oligosaccharides, galactomannans and galactolipids.</text>
        <dbReference type="EC" id="3.2.1.22"/>
    </reaction>
</comment>
<accession>A0ABW5XE36</accession>
<dbReference type="Pfam" id="PF17801">
    <property type="entry name" value="Melibiase_C"/>
    <property type="match status" value="1"/>
</dbReference>
<feature type="domain" description="Alpha galactosidase C-terminal" evidence="6">
    <location>
        <begin position="353"/>
        <end position="435"/>
    </location>
</feature>
<keyword evidence="4 5" id="KW-0326">Glycosidase</keyword>
<dbReference type="InterPro" id="IPR013780">
    <property type="entry name" value="Glyco_hydro_b"/>
</dbReference>
<dbReference type="PRINTS" id="PR00740">
    <property type="entry name" value="GLHYDRLASE27"/>
</dbReference>
<comment type="similarity">
    <text evidence="1 5">Belongs to the glycosyl hydrolase 27 family.</text>
</comment>
<proteinExistence type="inferred from homology"/>
<reference evidence="8" key="1">
    <citation type="journal article" date="2019" name="Int. J. Syst. Evol. Microbiol.">
        <title>The Global Catalogue of Microorganisms (GCM) 10K type strain sequencing project: providing services to taxonomists for standard genome sequencing and annotation.</title>
        <authorList>
            <consortium name="The Broad Institute Genomics Platform"/>
            <consortium name="The Broad Institute Genome Sequencing Center for Infectious Disease"/>
            <person name="Wu L."/>
            <person name="Ma J."/>
        </authorList>
    </citation>
    <scope>NUCLEOTIDE SEQUENCE [LARGE SCALE GENOMIC DNA]</scope>
    <source>
        <strain evidence="8">KCTC 33576</strain>
    </source>
</reference>
<dbReference type="SUPFAM" id="SSF51011">
    <property type="entry name" value="Glycosyl hydrolase domain"/>
    <property type="match status" value="1"/>
</dbReference>
<comment type="caution">
    <text evidence="7">The sequence shown here is derived from an EMBL/GenBank/DDBJ whole genome shotgun (WGS) entry which is preliminary data.</text>
</comment>
<dbReference type="InterPro" id="IPR041233">
    <property type="entry name" value="Melibiase_C"/>
</dbReference>
<dbReference type="InterPro" id="IPR017853">
    <property type="entry name" value="GH"/>
</dbReference>
<dbReference type="RefSeq" id="WP_377465495.1">
    <property type="nucleotide sequence ID" value="NZ_JBHUOP010000002.1"/>
</dbReference>
<dbReference type="GO" id="GO:0016798">
    <property type="term" value="F:hydrolase activity, acting on glycosyl bonds"/>
    <property type="evidence" value="ECO:0007669"/>
    <property type="project" value="UniProtKB-KW"/>
</dbReference>
<evidence type="ECO:0000259" key="6">
    <source>
        <dbReference type="Pfam" id="PF17801"/>
    </source>
</evidence>
<evidence type="ECO:0000256" key="1">
    <source>
        <dbReference type="ARBA" id="ARBA00009743"/>
    </source>
</evidence>
<dbReference type="PANTHER" id="PTHR11452:SF42">
    <property type="entry name" value="ALPHA-GALACTOSIDASE"/>
    <property type="match status" value="1"/>
</dbReference>
<evidence type="ECO:0000313" key="8">
    <source>
        <dbReference type="Proteomes" id="UP001597391"/>
    </source>
</evidence>
<dbReference type="Pfam" id="PF16499">
    <property type="entry name" value="Melibiase_2"/>
    <property type="match status" value="1"/>
</dbReference>
<evidence type="ECO:0000313" key="7">
    <source>
        <dbReference type="EMBL" id="MFD2839907.1"/>
    </source>
</evidence>
<dbReference type="Gene3D" id="3.20.20.70">
    <property type="entry name" value="Aldolase class I"/>
    <property type="match status" value="1"/>
</dbReference>
<evidence type="ECO:0000256" key="5">
    <source>
        <dbReference type="RuleBase" id="RU361168"/>
    </source>
</evidence>
<keyword evidence="2" id="KW-0732">Signal</keyword>